<accession>A0A5E4SUI3</accession>
<dbReference type="Gene3D" id="3.90.226.10">
    <property type="entry name" value="2-enoyl-CoA Hydratase, Chain A, domain 1"/>
    <property type="match status" value="1"/>
</dbReference>
<proteinExistence type="predicted"/>
<evidence type="ECO:0000313" key="3">
    <source>
        <dbReference type="Proteomes" id="UP000400981"/>
    </source>
</evidence>
<evidence type="ECO:0008006" key="4">
    <source>
        <dbReference type="Google" id="ProtNLM"/>
    </source>
</evidence>
<feature type="signal peptide" evidence="1">
    <location>
        <begin position="1"/>
        <end position="23"/>
    </location>
</feature>
<name>A0A5E4SUI3_9BURK</name>
<dbReference type="InterPro" id="IPR023562">
    <property type="entry name" value="ClpP/TepA"/>
</dbReference>
<evidence type="ECO:0000313" key="2">
    <source>
        <dbReference type="EMBL" id="VVD79556.1"/>
    </source>
</evidence>
<feature type="chain" id="PRO_5023017567" description="ATP-dependent Clp protease proteolytic subunit" evidence="1">
    <location>
        <begin position="24"/>
        <end position="264"/>
    </location>
</feature>
<keyword evidence="3" id="KW-1185">Reference proteome</keyword>
<keyword evidence="1" id="KW-0732">Signal</keyword>
<dbReference type="InterPro" id="IPR029045">
    <property type="entry name" value="ClpP/crotonase-like_dom_sf"/>
</dbReference>
<dbReference type="EMBL" id="CABPSH010000002">
    <property type="protein sequence ID" value="VVD79556.1"/>
    <property type="molecule type" value="Genomic_DNA"/>
</dbReference>
<dbReference type="AlphaFoldDB" id="A0A5E4SUI3"/>
<dbReference type="Proteomes" id="UP000400981">
    <property type="component" value="Unassembled WGS sequence"/>
</dbReference>
<protein>
    <recommendedName>
        <fullName evidence="4">ATP-dependent Clp protease proteolytic subunit</fullName>
    </recommendedName>
</protein>
<gene>
    <name evidence="2" type="ORF">PEP31012_01021</name>
</gene>
<evidence type="ECO:0000256" key="1">
    <source>
        <dbReference type="SAM" id="SignalP"/>
    </source>
</evidence>
<dbReference type="Pfam" id="PF00574">
    <property type="entry name" value="CLP_protease"/>
    <property type="match status" value="1"/>
</dbReference>
<organism evidence="2 3">
    <name type="scientific">Pandoraea eparura</name>
    <dbReference type="NCBI Taxonomy" id="2508291"/>
    <lineage>
        <taxon>Bacteria</taxon>
        <taxon>Pseudomonadati</taxon>
        <taxon>Pseudomonadota</taxon>
        <taxon>Betaproteobacteria</taxon>
        <taxon>Burkholderiales</taxon>
        <taxon>Burkholderiaceae</taxon>
        <taxon>Pandoraea</taxon>
    </lineage>
</organism>
<reference evidence="2 3" key="1">
    <citation type="submission" date="2019-08" db="EMBL/GenBank/DDBJ databases">
        <authorList>
            <person name="Peeters C."/>
        </authorList>
    </citation>
    <scope>NUCLEOTIDE SEQUENCE [LARGE SCALE GENOMIC DNA]</scope>
    <source>
        <strain evidence="2 3">LMG 31012</strain>
    </source>
</reference>
<sequence length="264" mass="29354">MRTHSIYKILLFLVIAASPVVKEAGAAEVWVEKGDVVRVHFSGGITKKDADDLTRVLAFLRNESAGKDFIKDSPVNKFLVINSPGGEVDAAMRIGTLVRSYRMAVAVPAKAKCMSSCVYIVAGGLVRWLYGDVGIHRPYFATAPSESFDAAMKKVVAESKTYFSRMNVSEQLADAMFSTPPDDVHVLSDRELKNYWLGREDMAYAEDVEIANATRLKLSRQEYMRRQKLATAESNSKCTYDDEMMSCMVNVYGKYGLIEAKTAK</sequence>
<dbReference type="SUPFAM" id="SSF52096">
    <property type="entry name" value="ClpP/crotonase"/>
    <property type="match status" value="1"/>
</dbReference>